<reference evidence="4" key="1">
    <citation type="journal article" date="2019" name="Int. J. Syst. Evol. Microbiol.">
        <title>The Global Catalogue of Microorganisms (GCM) 10K type strain sequencing project: providing services to taxonomists for standard genome sequencing and annotation.</title>
        <authorList>
            <consortium name="The Broad Institute Genomics Platform"/>
            <consortium name="The Broad Institute Genome Sequencing Center for Infectious Disease"/>
            <person name="Wu L."/>
            <person name="Ma J."/>
        </authorList>
    </citation>
    <scope>NUCLEOTIDE SEQUENCE [LARGE SCALE GENOMIC DNA]</scope>
    <source>
        <strain evidence="4">JCM 15933</strain>
    </source>
</reference>
<evidence type="ECO:0000313" key="4">
    <source>
        <dbReference type="Proteomes" id="UP001501470"/>
    </source>
</evidence>
<protein>
    <submittedName>
        <fullName evidence="3">Gfo/Idh/MocA family oxidoreductase</fullName>
    </submittedName>
</protein>
<dbReference type="SUPFAM" id="SSF55347">
    <property type="entry name" value="Glyceraldehyde-3-phosphate dehydrogenase-like, C-terminal domain"/>
    <property type="match status" value="1"/>
</dbReference>
<dbReference type="Gene3D" id="3.30.360.10">
    <property type="entry name" value="Dihydrodipicolinate Reductase, domain 2"/>
    <property type="match status" value="1"/>
</dbReference>
<evidence type="ECO:0000313" key="3">
    <source>
        <dbReference type="EMBL" id="GAA1531931.1"/>
    </source>
</evidence>
<dbReference type="InterPro" id="IPR036291">
    <property type="entry name" value="NAD(P)-bd_dom_sf"/>
</dbReference>
<dbReference type="InterPro" id="IPR055170">
    <property type="entry name" value="GFO_IDH_MocA-like_dom"/>
</dbReference>
<evidence type="ECO:0000259" key="1">
    <source>
        <dbReference type="Pfam" id="PF01408"/>
    </source>
</evidence>
<proteinExistence type="predicted"/>
<dbReference type="Pfam" id="PF01408">
    <property type="entry name" value="GFO_IDH_MocA"/>
    <property type="match status" value="1"/>
</dbReference>
<feature type="domain" description="GFO/IDH/MocA-like oxidoreductase" evidence="2">
    <location>
        <begin position="140"/>
        <end position="263"/>
    </location>
</feature>
<dbReference type="PANTHER" id="PTHR43377:SF2">
    <property type="entry name" value="BINDING ROSSMANN FOLD OXIDOREDUCTASE, PUTATIVE (AFU_ORTHOLOGUE AFUA_4G00560)-RELATED"/>
    <property type="match status" value="1"/>
</dbReference>
<dbReference type="PANTHER" id="PTHR43377">
    <property type="entry name" value="BILIVERDIN REDUCTASE A"/>
    <property type="match status" value="1"/>
</dbReference>
<dbReference type="SUPFAM" id="SSF51735">
    <property type="entry name" value="NAD(P)-binding Rossmann-fold domains"/>
    <property type="match status" value="1"/>
</dbReference>
<dbReference type="Gene3D" id="3.40.50.720">
    <property type="entry name" value="NAD(P)-binding Rossmann-like Domain"/>
    <property type="match status" value="1"/>
</dbReference>
<comment type="caution">
    <text evidence="3">The sequence shown here is derived from an EMBL/GenBank/DDBJ whole genome shotgun (WGS) entry which is preliminary data.</text>
</comment>
<dbReference type="Proteomes" id="UP001501470">
    <property type="component" value="Unassembled WGS sequence"/>
</dbReference>
<sequence>MTGSERSGEGMTGVGVLGSGFMGRTWSEVAANHVAQANLVGVAGGRRAPALAADYGCPLHDSYESLLADPAVEVVVLTTPPAGHELQAVAAARAGKHILIEKPMAQNAAECTRMNDAAEAAGVQLAVVSQHRFRDAPVFAKRLLDDGVIGRVTMVRAIGPEMGFWDTSKTQDQWKLDPAQQTTYASWGAHACDLVRWFIGDEPDLAFALFEQYGAADPPLRSAMATYHFKGGAMAQLWMSYDIPAPGLGSGLQFQLVGTDGMIDCDAYGAVRLGKGEGFSVVFEQAAFDPLDPVSGPRLAAYAAELTDLIGAARDGRPPLVSGAEGLATTAMLEAAELSARTRQAVPLP</sequence>
<name>A0ABP4LUH3_9ACTN</name>
<evidence type="ECO:0000259" key="2">
    <source>
        <dbReference type="Pfam" id="PF22725"/>
    </source>
</evidence>
<gene>
    <name evidence="3" type="ORF">GCM10009827_057130</name>
</gene>
<organism evidence="3 4">
    <name type="scientific">Dactylosporangium maewongense</name>
    <dbReference type="NCBI Taxonomy" id="634393"/>
    <lineage>
        <taxon>Bacteria</taxon>
        <taxon>Bacillati</taxon>
        <taxon>Actinomycetota</taxon>
        <taxon>Actinomycetes</taxon>
        <taxon>Micromonosporales</taxon>
        <taxon>Micromonosporaceae</taxon>
        <taxon>Dactylosporangium</taxon>
    </lineage>
</organism>
<dbReference type="InterPro" id="IPR051450">
    <property type="entry name" value="Gfo/Idh/MocA_Oxidoreductases"/>
</dbReference>
<feature type="domain" description="Gfo/Idh/MocA-like oxidoreductase N-terminal" evidence="1">
    <location>
        <begin position="14"/>
        <end position="127"/>
    </location>
</feature>
<keyword evidence="4" id="KW-1185">Reference proteome</keyword>
<dbReference type="EMBL" id="BAAAQD010000012">
    <property type="protein sequence ID" value="GAA1531931.1"/>
    <property type="molecule type" value="Genomic_DNA"/>
</dbReference>
<dbReference type="Pfam" id="PF22725">
    <property type="entry name" value="GFO_IDH_MocA_C3"/>
    <property type="match status" value="1"/>
</dbReference>
<accession>A0ABP4LUH3</accession>
<dbReference type="InterPro" id="IPR000683">
    <property type="entry name" value="Gfo/Idh/MocA-like_OxRdtase_N"/>
</dbReference>